<evidence type="ECO:0008006" key="5">
    <source>
        <dbReference type="Google" id="ProtNLM"/>
    </source>
</evidence>
<protein>
    <recommendedName>
        <fullName evidence="5">Gram-positive cocci surface proteins LPxTG domain-containing protein</fullName>
    </recommendedName>
</protein>
<evidence type="ECO:0000256" key="1">
    <source>
        <dbReference type="SAM" id="MobiDB-lite"/>
    </source>
</evidence>
<sequence>MNDSGSDYLGAADQSTTSLPIASSSQPAGHPDTMLAVKQSIKLPQTRTSTGSGITLLGVVLSLLTFGWFGVYAKRRHS</sequence>
<dbReference type="RefSeq" id="WP_137641791.1">
    <property type="nucleotide sequence ID" value="NZ_BJEA01000003.1"/>
</dbReference>
<keyword evidence="4" id="KW-1185">Reference proteome</keyword>
<evidence type="ECO:0000313" key="4">
    <source>
        <dbReference type="Proteomes" id="UP001589691"/>
    </source>
</evidence>
<comment type="caution">
    <text evidence="3">The sequence shown here is derived from an EMBL/GenBank/DDBJ whole genome shotgun (WGS) entry which is preliminary data.</text>
</comment>
<feature type="compositionally biased region" description="Polar residues" evidence="1">
    <location>
        <begin position="13"/>
        <end position="27"/>
    </location>
</feature>
<accession>A0ABV5WWQ9</accession>
<organism evidence="3 4">
    <name type="scientific">Lactiplantibacillus modestisalitolerans</name>
    <dbReference type="NCBI Taxonomy" id="1457219"/>
    <lineage>
        <taxon>Bacteria</taxon>
        <taxon>Bacillati</taxon>
        <taxon>Bacillota</taxon>
        <taxon>Bacilli</taxon>
        <taxon>Lactobacillales</taxon>
        <taxon>Lactobacillaceae</taxon>
        <taxon>Lactiplantibacillus</taxon>
    </lineage>
</organism>
<evidence type="ECO:0000313" key="3">
    <source>
        <dbReference type="EMBL" id="MFB9770594.1"/>
    </source>
</evidence>
<keyword evidence="2" id="KW-0472">Membrane</keyword>
<dbReference type="EMBL" id="JBHLZY010000026">
    <property type="protein sequence ID" value="MFB9770594.1"/>
    <property type="molecule type" value="Genomic_DNA"/>
</dbReference>
<proteinExistence type="predicted"/>
<feature type="region of interest" description="Disordered" evidence="1">
    <location>
        <begin position="1"/>
        <end position="36"/>
    </location>
</feature>
<reference evidence="3 4" key="1">
    <citation type="submission" date="2024-09" db="EMBL/GenBank/DDBJ databases">
        <authorList>
            <person name="Sun Q."/>
            <person name="Mori K."/>
        </authorList>
    </citation>
    <scope>NUCLEOTIDE SEQUENCE [LARGE SCALE GENOMIC DNA]</scope>
    <source>
        <strain evidence="3 4">TBRC 4576</strain>
    </source>
</reference>
<keyword evidence="2" id="KW-0812">Transmembrane</keyword>
<dbReference type="Proteomes" id="UP001589691">
    <property type="component" value="Unassembled WGS sequence"/>
</dbReference>
<name>A0ABV5WWQ9_9LACO</name>
<gene>
    <name evidence="3" type="ORF">ACFFLI_12035</name>
</gene>
<feature type="transmembrane region" description="Helical" evidence="2">
    <location>
        <begin position="53"/>
        <end position="73"/>
    </location>
</feature>
<keyword evidence="2" id="KW-1133">Transmembrane helix</keyword>
<evidence type="ECO:0000256" key="2">
    <source>
        <dbReference type="SAM" id="Phobius"/>
    </source>
</evidence>